<name>A0A8S1ML74_9CILI</name>
<dbReference type="Proteomes" id="UP000692954">
    <property type="component" value="Unassembled WGS sequence"/>
</dbReference>
<evidence type="ECO:0000313" key="1">
    <source>
        <dbReference type="EMBL" id="CAD8075684.1"/>
    </source>
</evidence>
<gene>
    <name evidence="1" type="ORF">PSON_ATCC_30995.1.T0330378</name>
</gene>
<sequence length="133" mass="15673">MHEQDKSQKDHTRIHDQNIFWIYIFHIRCITKFIKNNQKQKCLFSHQNRDISAYSIVIKLNVLITILQKNDYKCPIKKCQEPPLKSKFSLALSSNHLTSHFAIIIEKTQTTSSNPAIPILQKRKILLLNFFPI</sequence>
<dbReference type="EMBL" id="CAJJDN010000033">
    <property type="protein sequence ID" value="CAD8075684.1"/>
    <property type="molecule type" value="Genomic_DNA"/>
</dbReference>
<proteinExistence type="predicted"/>
<organism evidence="1 2">
    <name type="scientific">Paramecium sonneborni</name>
    <dbReference type="NCBI Taxonomy" id="65129"/>
    <lineage>
        <taxon>Eukaryota</taxon>
        <taxon>Sar</taxon>
        <taxon>Alveolata</taxon>
        <taxon>Ciliophora</taxon>
        <taxon>Intramacronucleata</taxon>
        <taxon>Oligohymenophorea</taxon>
        <taxon>Peniculida</taxon>
        <taxon>Parameciidae</taxon>
        <taxon>Paramecium</taxon>
    </lineage>
</organism>
<reference evidence="1" key="1">
    <citation type="submission" date="2021-01" db="EMBL/GenBank/DDBJ databases">
        <authorList>
            <consortium name="Genoscope - CEA"/>
            <person name="William W."/>
        </authorList>
    </citation>
    <scope>NUCLEOTIDE SEQUENCE</scope>
</reference>
<evidence type="ECO:0000313" key="2">
    <source>
        <dbReference type="Proteomes" id="UP000692954"/>
    </source>
</evidence>
<keyword evidence="2" id="KW-1185">Reference proteome</keyword>
<dbReference type="AlphaFoldDB" id="A0A8S1ML74"/>
<protein>
    <submittedName>
        <fullName evidence="1">Uncharacterized protein</fullName>
    </submittedName>
</protein>
<comment type="caution">
    <text evidence="1">The sequence shown here is derived from an EMBL/GenBank/DDBJ whole genome shotgun (WGS) entry which is preliminary data.</text>
</comment>
<accession>A0A8S1ML74</accession>